<dbReference type="GO" id="GO:0016042">
    <property type="term" value="P:lipid catabolic process"/>
    <property type="evidence" value="ECO:0007669"/>
    <property type="project" value="UniProtKB-KW"/>
</dbReference>
<dbReference type="PANTHER" id="PTHR43856">
    <property type="entry name" value="CARDIOLIPIN HYDROLASE"/>
    <property type="match status" value="1"/>
</dbReference>
<dbReference type="GO" id="GO:0004630">
    <property type="term" value="F:phospholipase D activity"/>
    <property type="evidence" value="ECO:0007669"/>
    <property type="project" value="UniProtKB-EC"/>
</dbReference>
<keyword evidence="10" id="KW-1185">Reference proteome</keyword>
<dbReference type="EC" id="3.1.4.4" evidence="3"/>
<evidence type="ECO:0000313" key="10">
    <source>
        <dbReference type="Proteomes" id="UP000232638"/>
    </source>
</evidence>
<dbReference type="Proteomes" id="UP000232638">
    <property type="component" value="Chromosome"/>
</dbReference>
<feature type="region of interest" description="Disordered" evidence="7">
    <location>
        <begin position="111"/>
        <end position="164"/>
    </location>
</feature>
<dbReference type="AlphaFoldDB" id="A0A2K8UFK2"/>
<dbReference type="RefSeq" id="WP_100921923.1">
    <property type="nucleotide sequence ID" value="NZ_CP020370.1"/>
</dbReference>
<dbReference type="InterPro" id="IPR025202">
    <property type="entry name" value="PLD-like_dom"/>
</dbReference>
<feature type="compositionally biased region" description="Polar residues" evidence="7">
    <location>
        <begin position="155"/>
        <end position="164"/>
    </location>
</feature>
<dbReference type="SUPFAM" id="SSF56024">
    <property type="entry name" value="Phospholipase D/nuclease"/>
    <property type="match status" value="1"/>
</dbReference>
<dbReference type="EMBL" id="CP020370">
    <property type="protein sequence ID" value="AUB84259.1"/>
    <property type="molecule type" value="Genomic_DNA"/>
</dbReference>
<name>A0A2K8UFK2_9GAMM</name>
<dbReference type="OrthoDB" id="9762009at2"/>
<feature type="compositionally biased region" description="Polar residues" evidence="7">
    <location>
        <begin position="111"/>
        <end position="126"/>
    </location>
</feature>
<accession>A0A2K8UFK2</accession>
<comment type="catalytic activity">
    <reaction evidence="1">
        <text>a 1,2-diacyl-sn-glycero-3-phosphocholine + H2O = a 1,2-diacyl-sn-glycero-3-phosphate + choline + H(+)</text>
        <dbReference type="Rhea" id="RHEA:14445"/>
        <dbReference type="ChEBI" id="CHEBI:15354"/>
        <dbReference type="ChEBI" id="CHEBI:15377"/>
        <dbReference type="ChEBI" id="CHEBI:15378"/>
        <dbReference type="ChEBI" id="CHEBI:57643"/>
        <dbReference type="ChEBI" id="CHEBI:58608"/>
        <dbReference type="EC" id="3.1.4.4"/>
    </reaction>
</comment>
<protein>
    <recommendedName>
        <fullName evidence="3">phospholipase D</fullName>
        <ecNumber evidence="3">3.1.4.4</ecNumber>
    </recommendedName>
</protein>
<gene>
    <name evidence="9" type="ORF">THSYN_27205</name>
</gene>
<dbReference type="Pfam" id="PF13091">
    <property type="entry name" value="PLDc_2"/>
    <property type="match status" value="1"/>
</dbReference>
<sequence>METTAHFEHITQEIARRLNAATQEIVVAVAWFTDRDLFDVLCRQAGRGLKVRLAVLHDRINVGVGRLNFERLKDIGGEVFLIPAGDDRDPIMHHKFCVIDRATVIRSSATSCCSTSGRPSPPNWRSSAPREPRPVSNPCSPPCKAATPPRPWPGSPTTSSARRP</sequence>
<evidence type="ECO:0000256" key="6">
    <source>
        <dbReference type="ARBA" id="ARBA00023098"/>
    </source>
</evidence>
<keyword evidence="4" id="KW-0378">Hydrolase</keyword>
<dbReference type="GO" id="GO:0016891">
    <property type="term" value="F:RNA endonuclease activity producing 5'-phosphomonoesters, hydrolytic mechanism"/>
    <property type="evidence" value="ECO:0007669"/>
    <property type="project" value="TreeGrafter"/>
</dbReference>
<keyword evidence="5" id="KW-0442">Lipid degradation</keyword>
<dbReference type="InterPro" id="IPR051406">
    <property type="entry name" value="PLD_domain"/>
</dbReference>
<organism evidence="9 10">
    <name type="scientific">Candidatus Thiodictyon syntrophicum</name>
    <dbReference type="NCBI Taxonomy" id="1166950"/>
    <lineage>
        <taxon>Bacteria</taxon>
        <taxon>Pseudomonadati</taxon>
        <taxon>Pseudomonadota</taxon>
        <taxon>Gammaproteobacteria</taxon>
        <taxon>Chromatiales</taxon>
        <taxon>Chromatiaceae</taxon>
        <taxon>Thiodictyon</taxon>
    </lineage>
</organism>
<evidence type="ECO:0000256" key="4">
    <source>
        <dbReference type="ARBA" id="ARBA00022801"/>
    </source>
</evidence>
<evidence type="ECO:0000256" key="1">
    <source>
        <dbReference type="ARBA" id="ARBA00000798"/>
    </source>
</evidence>
<keyword evidence="6" id="KW-0443">Lipid metabolism</keyword>
<feature type="domain" description="Phospholipase D-like" evidence="8">
    <location>
        <begin position="15"/>
        <end position="109"/>
    </location>
</feature>
<evidence type="ECO:0000256" key="5">
    <source>
        <dbReference type="ARBA" id="ARBA00022963"/>
    </source>
</evidence>
<evidence type="ECO:0000259" key="8">
    <source>
        <dbReference type="Pfam" id="PF13091"/>
    </source>
</evidence>
<reference evidence="9 10" key="1">
    <citation type="submission" date="2017-03" db="EMBL/GenBank/DDBJ databases">
        <title>Complete genome sequence of Candidatus 'Thiodictyon syntrophicum' sp. nov. strain Cad16T, a photolithoautotroph purple sulfur bacterium isolated from an alpine meromictic lake.</title>
        <authorList>
            <person name="Luedin S.M."/>
            <person name="Pothier J.F."/>
            <person name="Danza F."/>
            <person name="Storelli N."/>
            <person name="Wittwer M."/>
            <person name="Tonolla M."/>
        </authorList>
    </citation>
    <scope>NUCLEOTIDE SEQUENCE [LARGE SCALE GENOMIC DNA]</scope>
    <source>
        <strain evidence="9 10">Cad16T</strain>
    </source>
</reference>
<dbReference type="KEGG" id="tsy:THSYN_27205"/>
<comment type="similarity">
    <text evidence="2">Belongs to the phospholipase D family.</text>
</comment>
<evidence type="ECO:0000256" key="2">
    <source>
        <dbReference type="ARBA" id="ARBA00008664"/>
    </source>
</evidence>
<evidence type="ECO:0000256" key="7">
    <source>
        <dbReference type="SAM" id="MobiDB-lite"/>
    </source>
</evidence>
<evidence type="ECO:0000313" key="9">
    <source>
        <dbReference type="EMBL" id="AUB84259.1"/>
    </source>
</evidence>
<dbReference type="Gene3D" id="3.30.870.10">
    <property type="entry name" value="Endonuclease Chain A"/>
    <property type="match status" value="1"/>
</dbReference>
<dbReference type="PANTHER" id="PTHR43856:SF1">
    <property type="entry name" value="MITOCHONDRIAL CARDIOLIPIN HYDROLASE"/>
    <property type="match status" value="1"/>
</dbReference>
<proteinExistence type="inferred from homology"/>
<evidence type="ECO:0000256" key="3">
    <source>
        <dbReference type="ARBA" id="ARBA00012027"/>
    </source>
</evidence>